<evidence type="ECO:0000256" key="1">
    <source>
        <dbReference type="SAM" id="Phobius"/>
    </source>
</evidence>
<sequence length="47" mass="5339">MVSKIKSSKILQLILWIAIFYVLIMILVIYGLAKDTGGVQPYIYSSF</sequence>
<evidence type="ECO:0000313" key="3">
    <source>
        <dbReference type="Proteomes" id="UP000019050"/>
    </source>
</evidence>
<gene>
    <name evidence="2" type="ORF">GCWU000182_000942</name>
</gene>
<keyword evidence="1" id="KW-0812">Transmembrane</keyword>
<dbReference type="STRING" id="592010.GCWU000182_000942"/>
<name>W1Q3D2_ABIDE</name>
<keyword evidence="1" id="KW-0472">Membrane</keyword>
<protein>
    <submittedName>
        <fullName evidence="2">Uncharacterized protein</fullName>
    </submittedName>
</protein>
<dbReference type="Proteomes" id="UP000019050">
    <property type="component" value="Unassembled WGS sequence"/>
</dbReference>
<proteinExistence type="predicted"/>
<keyword evidence="1" id="KW-1133">Transmembrane helix</keyword>
<reference evidence="2" key="1">
    <citation type="submission" date="2013-06" db="EMBL/GenBank/DDBJ databases">
        <authorList>
            <person name="Weinstock G."/>
            <person name="Sodergren E."/>
            <person name="Clifton S."/>
            <person name="Fulton L."/>
            <person name="Fulton B."/>
            <person name="Courtney L."/>
            <person name="Fronick C."/>
            <person name="Harrison M."/>
            <person name="Strong C."/>
            <person name="Farmer C."/>
            <person name="Delahaunty K."/>
            <person name="Markovic C."/>
            <person name="Hall O."/>
            <person name="Minx P."/>
            <person name="Tomlinson C."/>
            <person name="Mitreva M."/>
            <person name="Nelson J."/>
            <person name="Hou S."/>
            <person name="Wollam A."/>
            <person name="Pepin K.H."/>
            <person name="Johnson M."/>
            <person name="Bhonagiri V."/>
            <person name="Nash W.E."/>
            <person name="Warren W."/>
            <person name="Chinwalla A."/>
            <person name="Mardis E.R."/>
            <person name="Wilson R.K."/>
        </authorList>
    </citation>
    <scope>NUCLEOTIDE SEQUENCE [LARGE SCALE GENOMIC DNA]</scope>
    <source>
        <strain evidence="2">ATCC 49176</strain>
    </source>
</reference>
<feature type="transmembrane region" description="Helical" evidence="1">
    <location>
        <begin position="12"/>
        <end position="33"/>
    </location>
</feature>
<keyword evidence="3" id="KW-1185">Reference proteome</keyword>
<dbReference type="HOGENOM" id="CLU_3163328_0_0_9"/>
<evidence type="ECO:0000313" key="2">
    <source>
        <dbReference type="EMBL" id="ESK65667.1"/>
    </source>
</evidence>
<accession>W1Q3D2</accession>
<comment type="caution">
    <text evidence="2">The sequence shown here is derived from an EMBL/GenBank/DDBJ whole genome shotgun (WGS) entry which is preliminary data.</text>
</comment>
<organism evidence="2 3">
    <name type="scientific">Abiotrophia defectiva ATCC 49176</name>
    <dbReference type="NCBI Taxonomy" id="592010"/>
    <lineage>
        <taxon>Bacteria</taxon>
        <taxon>Bacillati</taxon>
        <taxon>Bacillota</taxon>
        <taxon>Bacilli</taxon>
        <taxon>Lactobacillales</taxon>
        <taxon>Aerococcaceae</taxon>
        <taxon>Abiotrophia</taxon>
    </lineage>
</organism>
<dbReference type="AlphaFoldDB" id="W1Q3D2"/>
<dbReference type="EMBL" id="ACIN03000006">
    <property type="protein sequence ID" value="ESK65667.1"/>
    <property type="molecule type" value="Genomic_DNA"/>
</dbReference>